<dbReference type="GO" id="GO:0005737">
    <property type="term" value="C:cytoplasm"/>
    <property type="evidence" value="ECO:0007669"/>
    <property type="project" value="UniProtKB-SubCell"/>
</dbReference>
<dbReference type="InterPro" id="IPR006070">
    <property type="entry name" value="Sua5-like_dom"/>
</dbReference>
<evidence type="ECO:0000256" key="9">
    <source>
        <dbReference type="ARBA" id="ARBA00022840"/>
    </source>
</evidence>
<organism evidence="13 14">
    <name type="scientific">candidate division CPR2 bacterium GW2011_GWC1_41_48</name>
    <dbReference type="NCBI Taxonomy" id="1618344"/>
    <lineage>
        <taxon>Bacteria</taxon>
        <taxon>Bacteria division CPR2</taxon>
    </lineage>
</organism>
<gene>
    <name evidence="13" type="ORF">UU65_C0003G0127</name>
</gene>
<comment type="similarity">
    <text evidence="2">Belongs to the SUA5 family.</text>
</comment>
<dbReference type="Proteomes" id="UP000033869">
    <property type="component" value="Unassembled WGS sequence"/>
</dbReference>
<evidence type="ECO:0000313" key="14">
    <source>
        <dbReference type="Proteomes" id="UP000033869"/>
    </source>
</evidence>
<dbReference type="GO" id="GO:0000049">
    <property type="term" value="F:tRNA binding"/>
    <property type="evidence" value="ECO:0007669"/>
    <property type="project" value="TreeGrafter"/>
</dbReference>
<dbReference type="GO" id="GO:0006450">
    <property type="term" value="P:regulation of translational fidelity"/>
    <property type="evidence" value="ECO:0007669"/>
    <property type="project" value="TreeGrafter"/>
</dbReference>
<keyword evidence="9" id="KW-0067">ATP-binding</keyword>
<dbReference type="EMBL" id="LCBL01000003">
    <property type="protein sequence ID" value="KKS09072.1"/>
    <property type="molecule type" value="Genomic_DNA"/>
</dbReference>
<evidence type="ECO:0000313" key="13">
    <source>
        <dbReference type="EMBL" id="KKS09072.1"/>
    </source>
</evidence>
<evidence type="ECO:0000259" key="12">
    <source>
        <dbReference type="PROSITE" id="PS51163"/>
    </source>
</evidence>
<dbReference type="PANTHER" id="PTHR17490:SF16">
    <property type="entry name" value="THREONYLCARBAMOYL-AMP SYNTHASE"/>
    <property type="match status" value="1"/>
</dbReference>
<comment type="caution">
    <text evidence="13">The sequence shown here is derived from an EMBL/GenBank/DDBJ whole genome shotgun (WGS) entry which is preliminary data.</text>
</comment>
<evidence type="ECO:0000256" key="2">
    <source>
        <dbReference type="ARBA" id="ARBA00007663"/>
    </source>
</evidence>
<evidence type="ECO:0000256" key="4">
    <source>
        <dbReference type="ARBA" id="ARBA00022490"/>
    </source>
</evidence>
<keyword evidence="5" id="KW-0808">Transferase</keyword>
<evidence type="ECO:0000256" key="8">
    <source>
        <dbReference type="ARBA" id="ARBA00022741"/>
    </source>
</evidence>
<proteinExistence type="inferred from homology"/>
<dbReference type="AlphaFoldDB" id="A0A0G0WAG9"/>
<evidence type="ECO:0000256" key="6">
    <source>
        <dbReference type="ARBA" id="ARBA00022694"/>
    </source>
</evidence>
<evidence type="ECO:0000256" key="1">
    <source>
        <dbReference type="ARBA" id="ARBA00004496"/>
    </source>
</evidence>
<accession>A0A0G0WAG9</accession>
<sequence length="206" mass="22358">MSKILENHSEEDIRKVVSILKAGGTAIFPTDTVYGIGASMCSNLGLKNLYQNTERPEDKPTALLIDNISWVKKLVAEVPEIGYKLMTEFWPGALTIIFKASKIVPQKVAPNGKVGLRLPGSQVAEDIIKGLGCPIATKSANIANFPTPGSFEDIEIELLNKADVVIRGEILFEKSSTVLDISEGKVKILREGVISQKLIKGALEEI</sequence>
<dbReference type="GO" id="GO:0061710">
    <property type="term" value="F:L-threonylcarbamoyladenylate synthase"/>
    <property type="evidence" value="ECO:0007669"/>
    <property type="project" value="UniProtKB-EC"/>
</dbReference>
<dbReference type="PANTHER" id="PTHR17490">
    <property type="entry name" value="SUA5"/>
    <property type="match status" value="1"/>
</dbReference>
<reference evidence="13 14" key="1">
    <citation type="journal article" date="2015" name="Nature">
        <title>rRNA introns, odd ribosomes, and small enigmatic genomes across a large radiation of phyla.</title>
        <authorList>
            <person name="Brown C.T."/>
            <person name="Hug L.A."/>
            <person name="Thomas B.C."/>
            <person name="Sharon I."/>
            <person name="Castelle C.J."/>
            <person name="Singh A."/>
            <person name="Wilkins M.J."/>
            <person name="Williams K.H."/>
            <person name="Banfield J.F."/>
        </authorList>
    </citation>
    <scope>NUCLEOTIDE SEQUENCE [LARGE SCALE GENOMIC DNA]</scope>
</reference>
<dbReference type="PROSITE" id="PS51163">
    <property type="entry name" value="YRDC"/>
    <property type="match status" value="1"/>
</dbReference>
<name>A0A0G0WAG9_UNCC2</name>
<evidence type="ECO:0000256" key="5">
    <source>
        <dbReference type="ARBA" id="ARBA00022679"/>
    </source>
</evidence>
<dbReference type="Gene3D" id="3.90.870.10">
    <property type="entry name" value="DHBP synthase"/>
    <property type="match status" value="1"/>
</dbReference>
<dbReference type="GO" id="GO:0008033">
    <property type="term" value="P:tRNA processing"/>
    <property type="evidence" value="ECO:0007669"/>
    <property type="project" value="UniProtKB-KW"/>
</dbReference>
<evidence type="ECO:0000256" key="10">
    <source>
        <dbReference type="ARBA" id="ARBA00029774"/>
    </source>
</evidence>
<keyword evidence="6" id="KW-0819">tRNA processing</keyword>
<dbReference type="SUPFAM" id="SSF55821">
    <property type="entry name" value="YrdC/RibB"/>
    <property type="match status" value="1"/>
</dbReference>
<comment type="subcellular location">
    <subcellularLocation>
        <location evidence="1">Cytoplasm</location>
    </subcellularLocation>
</comment>
<dbReference type="GO" id="GO:0005524">
    <property type="term" value="F:ATP binding"/>
    <property type="evidence" value="ECO:0007669"/>
    <property type="project" value="UniProtKB-KW"/>
</dbReference>
<dbReference type="InterPro" id="IPR050156">
    <property type="entry name" value="TC-AMP_synthase_SUA5"/>
</dbReference>
<dbReference type="InterPro" id="IPR017945">
    <property type="entry name" value="DHBP_synth_RibB-like_a/b_dom"/>
</dbReference>
<comment type="catalytic activity">
    <reaction evidence="11">
        <text>L-threonine + hydrogencarbonate + ATP = L-threonylcarbamoyladenylate + diphosphate + H2O</text>
        <dbReference type="Rhea" id="RHEA:36407"/>
        <dbReference type="ChEBI" id="CHEBI:15377"/>
        <dbReference type="ChEBI" id="CHEBI:17544"/>
        <dbReference type="ChEBI" id="CHEBI:30616"/>
        <dbReference type="ChEBI" id="CHEBI:33019"/>
        <dbReference type="ChEBI" id="CHEBI:57926"/>
        <dbReference type="ChEBI" id="CHEBI:73682"/>
        <dbReference type="EC" id="2.7.7.87"/>
    </reaction>
</comment>
<keyword evidence="8" id="KW-0547">Nucleotide-binding</keyword>
<evidence type="ECO:0000256" key="11">
    <source>
        <dbReference type="ARBA" id="ARBA00048366"/>
    </source>
</evidence>
<dbReference type="GO" id="GO:0003725">
    <property type="term" value="F:double-stranded RNA binding"/>
    <property type="evidence" value="ECO:0007669"/>
    <property type="project" value="InterPro"/>
</dbReference>
<evidence type="ECO:0000256" key="3">
    <source>
        <dbReference type="ARBA" id="ARBA00012584"/>
    </source>
</evidence>
<dbReference type="Pfam" id="PF01300">
    <property type="entry name" value="Sua5_yciO_yrdC"/>
    <property type="match status" value="1"/>
</dbReference>
<protein>
    <recommendedName>
        <fullName evidence="10">L-threonylcarbamoyladenylate synthase</fullName>
        <ecNumber evidence="3">2.7.7.87</ecNumber>
    </recommendedName>
    <alternativeName>
        <fullName evidence="10">L-threonylcarbamoyladenylate synthase</fullName>
    </alternativeName>
</protein>
<dbReference type="NCBIfam" id="TIGR00057">
    <property type="entry name" value="L-threonylcarbamoyladenylate synthase"/>
    <property type="match status" value="1"/>
</dbReference>
<keyword evidence="4" id="KW-0963">Cytoplasm</keyword>
<feature type="domain" description="YrdC-like" evidence="12">
    <location>
        <begin position="10"/>
        <end position="194"/>
    </location>
</feature>
<keyword evidence="7" id="KW-0548">Nucleotidyltransferase</keyword>
<evidence type="ECO:0000256" key="7">
    <source>
        <dbReference type="ARBA" id="ARBA00022695"/>
    </source>
</evidence>
<dbReference type="EC" id="2.7.7.87" evidence="3"/>